<dbReference type="InterPro" id="IPR027806">
    <property type="entry name" value="HARBI1_dom"/>
</dbReference>
<dbReference type="GO" id="GO:0046872">
    <property type="term" value="F:metal ion binding"/>
    <property type="evidence" value="ECO:0007669"/>
    <property type="project" value="UniProtKB-KW"/>
</dbReference>
<keyword evidence="5" id="KW-0479">Metal-binding</keyword>
<comment type="cofactor">
    <cofactor evidence="1">
        <name>a divalent metal cation</name>
        <dbReference type="ChEBI" id="CHEBI:60240"/>
    </cofactor>
</comment>
<evidence type="ECO:0000313" key="10">
    <source>
        <dbReference type="Proteomes" id="UP001152795"/>
    </source>
</evidence>
<evidence type="ECO:0000256" key="1">
    <source>
        <dbReference type="ARBA" id="ARBA00001968"/>
    </source>
</evidence>
<organism evidence="9 10">
    <name type="scientific">Paramuricea clavata</name>
    <name type="common">Red gorgonian</name>
    <name type="synonym">Violescent sea-whip</name>
    <dbReference type="NCBI Taxonomy" id="317549"/>
    <lineage>
        <taxon>Eukaryota</taxon>
        <taxon>Metazoa</taxon>
        <taxon>Cnidaria</taxon>
        <taxon>Anthozoa</taxon>
        <taxon>Octocorallia</taxon>
        <taxon>Malacalcyonacea</taxon>
        <taxon>Plexauridae</taxon>
        <taxon>Paramuricea</taxon>
    </lineage>
</organism>
<dbReference type="Proteomes" id="UP001152795">
    <property type="component" value="Unassembled WGS sequence"/>
</dbReference>
<evidence type="ECO:0000256" key="3">
    <source>
        <dbReference type="ARBA" id="ARBA00006958"/>
    </source>
</evidence>
<dbReference type="AlphaFoldDB" id="A0A7D9K097"/>
<evidence type="ECO:0000256" key="5">
    <source>
        <dbReference type="ARBA" id="ARBA00022723"/>
    </source>
</evidence>
<dbReference type="GO" id="GO:0004518">
    <property type="term" value="F:nuclease activity"/>
    <property type="evidence" value="ECO:0007669"/>
    <property type="project" value="UniProtKB-KW"/>
</dbReference>
<dbReference type="PANTHER" id="PTHR22930:SF85">
    <property type="entry name" value="GH03217P-RELATED"/>
    <property type="match status" value="1"/>
</dbReference>
<protein>
    <recommendedName>
        <fullName evidence="8">DDE Tnp4 domain-containing protein</fullName>
    </recommendedName>
</protein>
<name>A0A7D9K097_PARCT</name>
<comment type="subcellular location">
    <subcellularLocation>
        <location evidence="2">Nucleus</location>
    </subcellularLocation>
</comment>
<keyword evidence="10" id="KW-1185">Reference proteome</keyword>
<reference evidence="9" key="1">
    <citation type="submission" date="2020-04" db="EMBL/GenBank/DDBJ databases">
        <authorList>
            <person name="Alioto T."/>
            <person name="Alioto T."/>
            <person name="Gomez Garrido J."/>
        </authorList>
    </citation>
    <scope>NUCLEOTIDE SEQUENCE</scope>
    <source>
        <strain evidence="9">A484AB</strain>
    </source>
</reference>
<dbReference type="GO" id="GO:0016787">
    <property type="term" value="F:hydrolase activity"/>
    <property type="evidence" value="ECO:0007669"/>
    <property type="project" value="UniProtKB-KW"/>
</dbReference>
<dbReference type="GO" id="GO:0005634">
    <property type="term" value="C:nucleus"/>
    <property type="evidence" value="ECO:0007669"/>
    <property type="project" value="UniProtKB-SubCell"/>
</dbReference>
<comment type="caution">
    <text evidence="9">The sequence shown here is derived from an EMBL/GenBank/DDBJ whole genome shotgun (WGS) entry which is preliminary data.</text>
</comment>
<dbReference type="InterPro" id="IPR045249">
    <property type="entry name" value="HARBI1-like"/>
</dbReference>
<dbReference type="Pfam" id="PF13359">
    <property type="entry name" value="DDE_Tnp_4"/>
    <property type="match status" value="1"/>
</dbReference>
<accession>A0A7D9K097</accession>
<evidence type="ECO:0000256" key="4">
    <source>
        <dbReference type="ARBA" id="ARBA00022722"/>
    </source>
</evidence>
<gene>
    <name evidence="9" type="ORF">PACLA_8A010510</name>
</gene>
<sequence>MEDENGFGNILGAFICGCTKERRPKGPSEQRSSHWWRNGCENWTDKQFKKRCRVNRNTFNCLLQELQESIKRETTRFKVPVAPEIQLALTLYRLAHGCSFSTVGDLFGIANSTACSSDFFDEYGTLPSTEEEWKNELKAFLKDWGFPCVAAWDGFHVYICSNLKNFYSFKKRYSVTNMGLIASNKRFLWAGVGAPGPIHDSTLLKSSPIFNEIESEHVLPNCEMNLPGDSAFPARSWLMKAFDDTTKKRKERNFNKHLRAARVVSEHAYGMLKGRWRIIYKKTECRRRNVTAIIMACITLHNICIKREDPCLPRWQLEIQKVELVRKPTKRSEDKALSNKVRDIIKEWLWSLKSE</sequence>
<dbReference type="PANTHER" id="PTHR22930">
    <property type="match status" value="1"/>
</dbReference>
<comment type="similarity">
    <text evidence="3">Belongs to the HARBI1 family.</text>
</comment>
<evidence type="ECO:0000313" key="9">
    <source>
        <dbReference type="EMBL" id="CAB4038440.1"/>
    </source>
</evidence>
<dbReference type="OrthoDB" id="5985843at2759"/>
<keyword evidence="6" id="KW-0378">Hydrolase</keyword>
<proteinExistence type="inferred from homology"/>
<keyword evidence="7" id="KW-0539">Nucleus</keyword>
<evidence type="ECO:0000256" key="2">
    <source>
        <dbReference type="ARBA" id="ARBA00004123"/>
    </source>
</evidence>
<evidence type="ECO:0000256" key="6">
    <source>
        <dbReference type="ARBA" id="ARBA00022801"/>
    </source>
</evidence>
<keyword evidence="4" id="KW-0540">Nuclease</keyword>
<feature type="domain" description="DDE Tnp4" evidence="8">
    <location>
        <begin position="163"/>
        <end position="302"/>
    </location>
</feature>
<evidence type="ECO:0000259" key="8">
    <source>
        <dbReference type="Pfam" id="PF13359"/>
    </source>
</evidence>
<evidence type="ECO:0000256" key="7">
    <source>
        <dbReference type="ARBA" id="ARBA00023242"/>
    </source>
</evidence>
<dbReference type="EMBL" id="CACRXK020024206">
    <property type="protein sequence ID" value="CAB4038440.1"/>
    <property type="molecule type" value="Genomic_DNA"/>
</dbReference>